<keyword evidence="5" id="KW-0001">2Fe-2S</keyword>
<evidence type="ECO:0000256" key="11">
    <source>
        <dbReference type="ARBA" id="ARBA00023014"/>
    </source>
</evidence>
<evidence type="ECO:0000256" key="3">
    <source>
        <dbReference type="ARBA" id="ARBA00022630"/>
    </source>
</evidence>
<keyword evidence="4 13" id="KW-0812">Transmembrane</keyword>
<dbReference type="SUPFAM" id="SSF63380">
    <property type="entry name" value="Riboflavin synthase domain-like"/>
    <property type="match status" value="1"/>
</dbReference>
<dbReference type="Pfam" id="PF08022">
    <property type="entry name" value="FAD_binding_8"/>
    <property type="match status" value="1"/>
</dbReference>
<dbReference type="STRING" id="1798481.A2678_02555"/>
<dbReference type="InterPro" id="IPR039261">
    <property type="entry name" value="FNR_nucleotide-bd"/>
</dbReference>
<reference evidence="15 16" key="1">
    <citation type="journal article" date="2016" name="Nat. Commun.">
        <title>Thousands of microbial genomes shed light on interconnected biogeochemical processes in an aquifer system.</title>
        <authorList>
            <person name="Anantharaman K."/>
            <person name="Brown C.T."/>
            <person name="Hug L.A."/>
            <person name="Sharon I."/>
            <person name="Castelle C.J."/>
            <person name="Probst A.J."/>
            <person name="Thomas B.C."/>
            <person name="Singh A."/>
            <person name="Wilkins M.J."/>
            <person name="Karaoz U."/>
            <person name="Brodie E.L."/>
            <person name="Williams K.H."/>
            <person name="Hubbard S.S."/>
            <person name="Banfield J.F."/>
        </authorList>
    </citation>
    <scope>NUCLEOTIDE SEQUENCE [LARGE SCALE GENOMIC DNA]</scope>
</reference>
<feature type="transmembrane region" description="Helical" evidence="13">
    <location>
        <begin position="9"/>
        <end position="28"/>
    </location>
</feature>
<dbReference type="SUPFAM" id="SSF52343">
    <property type="entry name" value="Ferredoxin reductase-like, C-terminal NADP-linked domain"/>
    <property type="match status" value="1"/>
</dbReference>
<evidence type="ECO:0000256" key="9">
    <source>
        <dbReference type="ARBA" id="ARBA00023002"/>
    </source>
</evidence>
<keyword evidence="10" id="KW-0408">Iron</keyword>
<sequence>MIQYVKDNAGVILIFALALLPLALWALMRPLAGRFASPVSVYRSLGQLAGLLGMALLSMNFVLAARYRFLDRLFNGLNKVYDKHHLVGALAFSLILFHPTFLTVQYLFISLSSAYFFLFSFQDTAVTLGEVALFTFMVLMVVTFYLHFKYQNWKNTHKFLGVVLFLGALHMILVPSDISNNAVLKYYMLGLAALGAFSYIYRTIVGVYTTTEYRYAVEKVTKVTDMVVELVLTPLSKKIIYQPGQFIFLRFEQDGVLSESHPFSITSFSGSDHLSLGIKTLGDYTSMVYLLKPGVVCRIEGPFGVFSYTKVESKKQIWVAGGIGITPFLGMARQLGRSGDLHEVDLYYSVGNEKKAAFASELTDIARRTPHFKFHPHYSETEGYLSPRLIIEGRKDLGGTDVFLCGPLTFMQSLRSQFIAVGFDNKRIHSEEFNLAV</sequence>
<keyword evidence="11" id="KW-0411">Iron-sulfur</keyword>
<feature type="domain" description="FAD-binding FR-type" evidence="14">
    <location>
        <begin position="210"/>
        <end position="309"/>
    </location>
</feature>
<evidence type="ECO:0000256" key="13">
    <source>
        <dbReference type="SAM" id="Phobius"/>
    </source>
</evidence>
<keyword evidence="12 13" id="KW-0472">Membrane</keyword>
<dbReference type="Gene3D" id="2.40.30.10">
    <property type="entry name" value="Translation factors"/>
    <property type="match status" value="1"/>
</dbReference>
<dbReference type="PRINTS" id="PR00410">
    <property type="entry name" value="PHEHYDRXLASE"/>
</dbReference>
<keyword evidence="9" id="KW-0560">Oxidoreductase</keyword>
<keyword evidence="3" id="KW-0285">Flavoprotein</keyword>
<dbReference type="AlphaFoldDB" id="A0A1F6CI49"/>
<evidence type="ECO:0000256" key="8">
    <source>
        <dbReference type="ARBA" id="ARBA00022989"/>
    </source>
</evidence>
<dbReference type="PANTHER" id="PTHR47354">
    <property type="entry name" value="NADH OXIDOREDUCTASE HCR"/>
    <property type="match status" value="1"/>
</dbReference>
<feature type="transmembrane region" description="Helical" evidence="13">
    <location>
        <begin position="128"/>
        <end position="147"/>
    </location>
</feature>
<evidence type="ECO:0000256" key="2">
    <source>
        <dbReference type="ARBA" id="ARBA00004141"/>
    </source>
</evidence>
<dbReference type="InterPro" id="IPR017927">
    <property type="entry name" value="FAD-bd_FR_type"/>
</dbReference>
<evidence type="ECO:0000313" key="15">
    <source>
        <dbReference type="EMBL" id="OGG48923.1"/>
    </source>
</evidence>
<feature type="transmembrane region" description="Helical" evidence="13">
    <location>
        <begin position="184"/>
        <end position="201"/>
    </location>
</feature>
<feature type="transmembrane region" description="Helical" evidence="13">
    <location>
        <begin position="159"/>
        <end position="178"/>
    </location>
</feature>
<evidence type="ECO:0000256" key="10">
    <source>
        <dbReference type="ARBA" id="ARBA00023004"/>
    </source>
</evidence>
<protein>
    <recommendedName>
        <fullName evidence="14">FAD-binding FR-type domain-containing protein</fullName>
    </recommendedName>
</protein>
<dbReference type="Pfam" id="PF00175">
    <property type="entry name" value="NAD_binding_1"/>
    <property type="match status" value="1"/>
</dbReference>
<evidence type="ECO:0000256" key="6">
    <source>
        <dbReference type="ARBA" id="ARBA00022723"/>
    </source>
</evidence>
<proteinExistence type="predicted"/>
<name>A0A1F6CI49_9BACT</name>
<evidence type="ECO:0000256" key="4">
    <source>
        <dbReference type="ARBA" id="ARBA00022692"/>
    </source>
</evidence>
<dbReference type="PANTHER" id="PTHR47354:SF8">
    <property type="entry name" value="1,2-PHENYLACETYL-COA EPOXIDASE, SUBUNIT E"/>
    <property type="match status" value="1"/>
</dbReference>
<evidence type="ECO:0000256" key="1">
    <source>
        <dbReference type="ARBA" id="ARBA00001974"/>
    </source>
</evidence>
<keyword evidence="8 13" id="KW-1133">Transmembrane helix</keyword>
<dbReference type="Proteomes" id="UP000178815">
    <property type="component" value="Unassembled WGS sequence"/>
</dbReference>
<dbReference type="InterPro" id="IPR013112">
    <property type="entry name" value="FAD-bd_8"/>
</dbReference>
<comment type="subcellular location">
    <subcellularLocation>
        <location evidence="2">Membrane</location>
        <topology evidence="2">Multi-pass membrane protein</topology>
    </subcellularLocation>
</comment>
<keyword evidence="7" id="KW-0274">FAD</keyword>
<comment type="caution">
    <text evidence="15">The sequence shown here is derived from an EMBL/GenBank/DDBJ whole genome shotgun (WGS) entry which is preliminary data.</text>
</comment>
<dbReference type="EMBL" id="MFKU01000006">
    <property type="protein sequence ID" value="OGG48923.1"/>
    <property type="molecule type" value="Genomic_DNA"/>
</dbReference>
<dbReference type="InterPro" id="IPR013130">
    <property type="entry name" value="Fe3_Rdtase_TM_dom"/>
</dbReference>
<dbReference type="CDD" id="cd06198">
    <property type="entry name" value="FNR_like_3"/>
    <property type="match status" value="1"/>
</dbReference>
<feature type="transmembrane region" description="Helical" evidence="13">
    <location>
        <begin position="48"/>
        <end position="65"/>
    </location>
</feature>
<evidence type="ECO:0000256" key="12">
    <source>
        <dbReference type="ARBA" id="ARBA00023136"/>
    </source>
</evidence>
<dbReference type="GO" id="GO:0050660">
    <property type="term" value="F:flavin adenine dinucleotide binding"/>
    <property type="evidence" value="ECO:0007669"/>
    <property type="project" value="TreeGrafter"/>
</dbReference>
<evidence type="ECO:0000256" key="5">
    <source>
        <dbReference type="ARBA" id="ARBA00022714"/>
    </source>
</evidence>
<dbReference type="InterPro" id="IPR017938">
    <property type="entry name" value="Riboflavin_synthase-like_b-brl"/>
</dbReference>
<evidence type="ECO:0000256" key="7">
    <source>
        <dbReference type="ARBA" id="ARBA00022827"/>
    </source>
</evidence>
<evidence type="ECO:0000313" key="16">
    <source>
        <dbReference type="Proteomes" id="UP000178815"/>
    </source>
</evidence>
<dbReference type="Gene3D" id="3.40.50.80">
    <property type="entry name" value="Nucleotide-binding domain of ferredoxin-NADP reductase (FNR) module"/>
    <property type="match status" value="1"/>
</dbReference>
<comment type="cofactor">
    <cofactor evidence="1">
        <name>FAD</name>
        <dbReference type="ChEBI" id="CHEBI:57692"/>
    </cofactor>
</comment>
<dbReference type="GO" id="GO:0016491">
    <property type="term" value="F:oxidoreductase activity"/>
    <property type="evidence" value="ECO:0007669"/>
    <property type="project" value="UniProtKB-KW"/>
</dbReference>
<evidence type="ECO:0000259" key="14">
    <source>
        <dbReference type="PROSITE" id="PS51384"/>
    </source>
</evidence>
<dbReference type="GO" id="GO:0051537">
    <property type="term" value="F:2 iron, 2 sulfur cluster binding"/>
    <property type="evidence" value="ECO:0007669"/>
    <property type="project" value="UniProtKB-KW"/>
</dbReference>
<accession>A0A1F6CI49</accession>
<dbReference type="GO" id="GO:0046872">
    <property type="term" value="F:metal ion binding"/>
    <property type="evidence" value="ECO:0007669"/>
    <property type="project" value="UniProtKB-KW"/>
</dbReference>
<organism evidence="15 16">
    <name type="scientific">Candidatus Kaiserbacteria bacterium RIFCSPHIGHO2_01_FULL_53_31</name>
    <dbReference type="NCBI Taxonomy" id="1798481"/>
    <lineage>
        <taxon>Bacteria</taxon>
        <taxon>Candidatus Kaiseribacteriota</taxon>
    </lineage>
</organism>
<dbReference type="GO" id="GO:0016020">
    <property type="term" value="C:membrane"/>
    <property type="evidence" value="ECO:0007669"/>
    <property type="project" value="UniProtKB-SubCell"/>
</dbReference>
<dbReference type="PROSITE" id="PS51384">
    <property type="entry name" value="FAD_FR"/>
    <property type="match status" value="1"/>
</dbReference>
<feature type="transmembrane region" description="Helical" evidence="13">
    <location>
        <begin position="86"/>
        <end position="108"/>
    </location>
</feature>
<dbReference type="Pfam" id="PF01794">
    <property type="entry name" value="Ferric_reduct"/>
    <property type="match status" value="1"/>
</dbReference>
<dbReference type="InterPro" id="IPR001433">
    <property type="entry name" value="OxRdtase_FAD/NAD-bd"/>
</dbReference>
<keyword evidence="6" id="KW-0479">Metal-binding</keyword>
<dbReference type="InterPro" id="IPR050415">
    <property type="entry name" value="MRET"/>
</dbReference>
<gene>
    <name evidence="15" type="ORF">A2678_02555</name>
</gene>